<dbReference type="KEGG" id="mliy:RYJ27_09705"/>
<keyword evidence="1" id="KW-1133">Transmembrane helix</keyword>
<dbReference type="AlphaFoldDB" id="A0AAU0MEW6"/>
<evidence type="ECO:0000313" key="3">
    <source>
        <dbReference type="Proteomes" id="UP001329313"/>
    </source>
</evidence>
<accession>A0AAU0MEW6</accession>
<name>A0AAU0MEW6_9MICO</name>
<organism evidence="2 3">
    <name type="scientific">Microbacterium limosum</name>
    <dbReference type="NCBI Taxonomy" id="3079935"/>
    <lineage>
        <taxon>Bacteria</taxon>
        <taxon>Bacillati</taxon>
        <taxon>Actinomycetota</taxon>
        <taxon>Actinomycetes</taxon>
        <taxon>Micrococcales</taxon>
        <taxon>Microbacteriaceae</taxon>
        <taxon>Microbacterium</taxon>
    </lineage>
</organism>
<keyword evidence="3" id="KW-1185">Reference proteome</keyword>
<dbReference type="Pfam" id="PF10011">
    <property type="entry name" value="DUF2254"/>
    <property type="match status" value="1"/>
</dbReference>
<protein>
    <submittedName>
        <fullName evidence="2">DUF2254 domain-containing protein</fullName>
    </submittedName>
</protein>
<feature type="transmembrane region" description="Helical" evidence="1">
    <location>
        <begin position="15"/>
        <end position="36"/>
    </location>
</feature>
<feature type="transmembrane region" description="Helical" evidence="1">
    <location>
        <begin position="133"/>
        <end position="154"/>
    </location>
</feature>
<proteinExistence type="predicted"/>
<sequence>MGGWKVFLGRLVRRIWFRAAVFSVAAVALALVAGLLGPFLPDALAVELGQNSVDNILQIIASSMLAVTTFSLTAMVQAYSAATTTATPRATQLLVADPTSQNALSTFIGSFLFAIVGIVALSTGYYSGQARTVLFFGTLVVIAIITITLLRWIAHLAQFGRMSDVIDRVEDAATRAARDFAARPHLGGRPAAPIPTAAQAVHAEDIGYVTAIDVAALQRIADDADTTVHVTAIPGTVADATRPLARVAGGLDEDGCRALRRAFTVDPHRTYDQDPRLGVIALAEIASRALSPSTNDPGTAVEVLGSLQRVFAVLEASPDPDATACDRVFVPAPGIRDLVEDAFRPIARDGAGMIEVQLRLQKTLAACAAHCPQHAEEFARAAAAARGRGERALTERSDRALLRRTAREAWAGV</sequence>
<dbReference type="InterPro" id="IPR018723">
    <property type="entry name" value="DUF2254_membrane"/>
</dbReference>
<evidence type="ECO:0000256" key="1">
    <source>
        <dbReference type="SAM" id="Phobius"/>
    </source>
</evidence>
<dbReference type="Proteomes" id="UP001329313">
    <property type="component" value="Chromosome"/>
</dbReference>
<dbReference type="EMBL" id="CP137080">
    <property type="protein sequence ID" value="WOQ68977.1"/>
    <property type="molecule type" value="Genomic_DNA"/>
</dbReference>
<keyword evidence="1" id="KW-0812">Transmembrane</keyword>
<feature type="transmembrane region" description="Helical" evidence="1">
    <location>
        <begin position="103"/>
        <end position="127"/>
    </location>
</feature>
<gene>
    <name evidence="2" type="ORF">RYJ27_09705</name>
</gene>
<keyword evidence="1" id="KW-0472">Membrane</keyword>
<evidence type="ECO:0000313" key="2">
    <source>
        <dbReference type="EMBL" id="WOQ68977.1"/>
    </source>
</evidence>
<dbReference type="RefSeq" id="WP_330170115.1">
    <property type="nucleotide sequence ID" value="NZ_CP137080.1"/>
</dbReference>
<reference evidence="2 3" key="1">
    <citation type="submission" date="2023-10" db="EMBL/GenBank/DDBJ databases">
        <title>Y20.</title>
        <authorList>
            <person name="Zhang G."/>
            <person name="Ding Y."/>
        </authorList>
    </citation>
    <scope>NUCLEOTIDE SEQUENCE [LARGE SCALE GENOMIC DNA]</scope>
    <source>
        <strain evidence="2 3">Y20</strain>
    </source>
</reference>
<feature type="transmembrane region" description="Helical" evidence="1">
    <location>
        <begin position="56"/>
        <end position="82"/>
    </location>
</feature>